<dbReference type="EMBL" id="MU274913">
    <property type="protein sequence ID" value="KAI0088544.1"/>
    <property type="molecule type" value="Genomic_DNA"/>
</dbReference>
<organism evidence="1 2">
    <name type="scientific">Irpex rosettiformis</name>
    <dbReference type="NCBI Taxonomy" id="378272"/>
    <lineage>
        <taxon>Eukaryota</taxon>
        <taxon>Fungi</taxon>
        <taxon>Dikarya</taxon>
        <taxon>Basidiomycota</taxon>
        <taxon>Agaricomycotina</taxon>
        <taxon>Agaricomycetes</taxon>
        <taxon>Polyporales</taxon>
        <taxon>Irpicaceae</taxon>
        <taxon>Irpex</taxon>
    </lineage>
</organism>
<accession>A0ACB8U339</accession>
<sequence>MSRRSQRLKLPDRSNTGAAPSTSGINDLDEGHVAKPARQNGRTTKKARPHSAPASKRGKLQQMLDMPLDVIMEICGHLHPRDLLHLARSSKDLRDFFMSRNSALFWKAARLALTSPCLPPCPTDLSEPAYANLMFDSHCHNCLKQNCQDVYWTERVRLCKACYDSLNILVEDCDVIFDREAQQLIRPRHITDVMPSIDGAPTNRGSFYAPHLQRFVSSLKSTPPNDLEKFLSLREKLVAEDASSLARYSGAAKSLRSLELDQVRKARKEGIIEKLEEAGFQEEVNYMLTRSWESRKRFHKLPEVRKAQALTPRIWNNIKEAVITFMEGVKERREYYLAEEILIPRLKILERTLEDVVRPLNPCKFSVLEAASCIPEIYHRLNPTVTEFDDEELRHFLQEFIPQYLEQRTTNAKESYIKETRERLGLSASADPFDLAFTTYFVCPQCRQNFAPPHVFYHQCHSYEPDKPEWMSQHYYDILNNSCFGIIRCRFWPASILSAESTKQAETVIEACGFDVRTATAAELDDADVRILCTQSVSRGTPIMNWRTAALFRFAFYSNKPLTFTRATEKQASATRQLEPKACQAALLKRDECFEFGCSHCECFRDEQTDKALIKKHLLNSHGIAEPAEADWVDFSTSPCVPEPIYIVVNKKVGVMDTREPSLS</sequence>
<dbReference type="Proteomes" id="UP001055072">
    <property type="component" value="Unassembled WGS sequence"/>
</dbReference>
<keyword evidence="2" id="KW-1185">Reference proteome</keyword>
<proteinExistence type="predicted"/>
<comment type="caution">
    <text evidence="1">The sequence shown here is derived from an EMBL/GenBank/DDBJ whole genome shotgun (WGS) entry which is preliminary data.</text>
</comment>
<reference evidence="1" key="1">
    <citation type="journal article" date="2021" name="Environ. Microbiol.">
        <title>Gene family expansions and transcriptome signatures uncover fungal adaptations to wood decay.</title>
        <authorList>
            <person name="Hage H."/>
            <person name="Miyauchi S."/>
            <person name="Viragh M."/>
            <person name="Drula E."/>
            <person name="Min B."/>
            <person name="Chaduli D."/>
            <person name="Navarro D."/>
            <person name="Favel A."/>
            <person name="Norest M."/>
            <person name="Lesage-Meessen L."/>
            <person name="Balint B."/>
            <person name="Merenyi Z."/>
            <person name="de Eugenio L."/>
            <person name="Morin E."/>
            <person name="Martinez A.T."/>
            <person name="Baldrian P."/>
            <person name="Stursova M."/>
            <person name="Martinez M.J."/>
            <person name="Novotny C."/>
            <person name="Magnuson J.K."/>
            <person name="Spatafora J.W."/>
            <person name="Maurice S."/>
            <person name="Pangilinan J."/>
            <person name="Andreopoulos W."/>
            <person name="LaButti K."/>
            <person name="Hundley H."/>
            <person name="Na H."/>
            <person name="Kuo A."/>
            <person name="Barry K."/>
            <person name="Lipzen A."/>
            <person name="Henrissat B."/>
            <person name="Riley R."/>
            <person name="Ahrendt S."/>
            <person name="Nagy L.G."/>
            <person name="Grigoriev I.V."/>
            <person name="Martin F."/>
            <person name="Rosso M.N."/>
        </authorList>
    </citation>
    <scope>NUCLEOTIDE SEQUENCE</scope>
    <source>
        <strain evidence="1">CBS 384.51</strain>
    </source>
</reference>
<name>A0ACB8U339_9APHY</name>
<evidence type="ECO:0000313" key="2">
    <source>
        <dbReference type="Proteomes" id="UP001055072"/>
    </source>
</evidence>
<evidence type="ECO:0000313" key="1">
    <source>
        <dbReference type="EMBL" id="KAI0088544.1"/>
    </source>
</evidence>
<gene>
    <name evidence="1" type="ORF">BDY19DRAFT_993936</name>
</gene>
<protein>
    <submittedName>
        <fullName evidence="1">Uncharacterized protein</fullName>
    </submittedName>
</protein>